<protein>
    <recommendedName>
        <fullName evidence="2">Chorein N-terminal domain-containing protein</fullName>
    </recommendedName>
</protein>
<evidence type="ECO:0000259" key="2">
    <source>
        <dbReference type="Pfam" id="PF12624"/>
    </source>
</evidence>
<gene>
    <name evidence="3" type="ORF">AQUCO_01900106v1</name>
</gene>
<reference evidence="3 4" key="1">
    <citation type="submission" date="2017-09" db="EMBL/GenBank/DDBJ databases">
        <title>WGS assembly of Aquilegia coerulea Goldsmith.</title>
        <authorList>
            <person name="Hodges S."/>
            <person name="Kramer E."/>
            <person name="Nordborg M."/>
            <person name="Tomkins J."/>
            <person name="Borevitz J."/>
            <person name="Derieg N."/>
            <person name="Yan J."/>
            <person name="Mihaltcheva S."/>
            <person name="Hayes R.D."/>
            <person name="Rokhsar D."/>
        </authorList>
    </citation>
    <scope>NUCLEOTIDE SEQUENCE [LARGE SCALE GENOMIC DNA]</scope>
    <source>
        <strain evidence="4">cv. Goldsmith</strain>
    </source>
</reference>
<dbReference type="AlphaFoldDB" id="A0A2G5DIY7"/>
<dbReference type="Proteomes" id="UP000230069">
    <property type="component" value="Unassembled WGS sequence"/>
</dbReference>
<keyword evidence="4" id="KW-1185">Reference proteome</keyword>
<feature type="domain" description="Chorein N-terminal" evidence="2">
    <location>
        <begin position="13"/>
        <end position="411"/>
    </location>
</feature>
<dbReference type="PANTHER" id="PTHR16166">
    <property type="entry name" value="VACUOLAR PROTEIN SORTING-ASSOCIATED PROTEIN VPS13"/>
    <property type="match status" value="1"/>
</dbReference>
<proteinExistence type="predicted"/>
<dbReference type="InterPro" id="IPR026854">
    <property type="entry name" value="VPS13_N"/>
</dbReference>
<evidence type="ECO:0000256" key="1">
    <source>
        <dbReference type="ARBA" id="ARBA00022448"/>
    </source>
</evidence>
<evidence type="ECO:0000313" key="4">
    <source>
        <dbReference type="Proteomes" id="UP000230069"/>
    </source>
</evidence>
<keyword evidence="1" id="KW-0813">Transport</keyword>
<dbReference type="GO" id="GO:0006623">
    <property type="term" value="P:protein targeting to vacuole"/>
    <property type="evidence" value="ECO:0007669"/>
    <property type="project" value="TreeGrafter"/>
</dbReference>
<dbReference type="Pfam" id="PF12624">
    <property type="entry name" value="VPS13_N"/>
    <property type="match status" value="1"/>
</dbReference>
<evidence type="ECO:0000313" key="3">
    <source>
        <dbReference type="EMBL" id="PIA43480.1"/>
    </source>
</evidence>
<dbReference type="InterPro" id="IPR026847">
    <property type="entry name" value="VPS13"/>
</dbReference>
<dbReference type="PANTHER" id="PTHR16166:SF143">
    <property type="entry name" value="PROTEIN SORTING-ASSOCIATED PROTEIN, PUTATIVE (DUF1162)-RELATED"/>
    <property type="match status" value="1"/>
</dbReference>
<dbReference type="OrthoDB" id="428159at2759"/>
<sequence>MISLLLIHYSCVGRVLLKNVELNLEAFDKLQLPFSLKEGRVGILSIKVGHPIIISLENVVICACERDDHEWSSDSVERREYAGKKVKLHAAEVAKFTRRVSESKTGQSFISYMTAKILDSIQVSIKNVHFIYTNKQSDSAQFVLALRSFSLKNSIGPSSGKLRGAQVNKVVNISGLGVYCRTSVGTIDSVIDPQFFCDGGCDSNKFDKIMVPCDVAVSLVVNRAGQIEVGVPQYSISLEITNLVLQLNEVQLQHILIICDYLGTWPLREKYGRFRPCASTLCMKSKGWQKKWWQYAQKSVLSDIRKRLKKTSWSSLGSRILDRRKYVSFYKKKLKFIRQGQPVDKDIISELEQMEKESDIDDILTYRSIAERESQEWENSCNVAVGRHQNAEGTSAGARGWINWLSLGMLGAGGTEDSMQFSGVVSDEIVKDIYEVTQFHPMSSSEGVGLTKNGLFLFAIKFNIHQISATLLSKTYDKETIQIILDEVNMVFK</sequence>
<name>A0A2G5DIY7_AQUCA</name>
<feature type="non-terminal residue" evidence="3">
    <location>
        <position position="493"/>
    </location>
</feature>
<dbReference type="EMBL" id="KZ305036">
    <property type="protein sequence ID" value="PIA43480.1"/>
    <property type="molecule type" value="Genomic_DNA"/>
</dbReference>
<organism evidence="3 4">
    <name type="scientific">Aquilegia coerulea</name>
    <name type="common">Rocky mountain columbine</name>
    <dbReference type="NCBI Taxonomy" id="218851"/>
    <lineage>
        <taxon>Eukaryota</taxon>
        <taxon>Viridiplantae</taxon>
        <taxon>Streptophyta</taxon>
        <taxon>Embryophyta</taxon>
        <taxon>Tracheophyta</taxon>
        <taxon>Spermatophyta</taxon>
        <taxon>Magnoliopsida</taxon>
        <taxon>Ranunculales</taxon>
        <taxon>Ranunculaceae</taxon>
        <taxon>Thalictroideae</taxon>
        <taxon>Aquilegia</taxon>
    </lineage>
</organism>
<accession>A0A2G5DIY7</accession>
<dbReference type="GO" id="GO:0045053">
    <property type="term" value="P:protein retention in Golgi apparatus"/>
    <property type="evidence" value="ECO:0007669"/>
    <property type="project" value="TreeGrafter"/>
</dbReference>